<dbReference type="RefSeq" id="WP_096746022.1">
    <property type="nucleotide sequence ID" value="NZ_CATVXE010000005.1"/>
</dbReference>
<dbReference type="SUPFAM" id="SSF160272">
    <property type="entry name" value="Shew3726-like"/>
    <property type="match status" value="1"/>
</dbReference>
<organism evidence="1 3">
    <name type="scientific">Ralstonia mannitolilytica</name>
    <dbReference type="NCBI Taxonomy" id="105219"/>
    <lineage>
        <taxon>Bacteria</taxon>
        <taxon>Pseudomonadati</taxon>
        <taxon>Pseudomonadota</taxon>
        <taxon>Betaproteobacteria</taxon>
        <taxon>Burkholderiales</taxon>
        <taxon>Burkholderiaceae</taxon>
        <taxon>Ralstonia</taxon>
    </lineage>
</organism>
<dbReference type="Proteomes" id="UP001190002">
    <property type="component" value="Unassembled WGS sequence"/>
</dbReference>
<name>A0AAD2EHD3_9RALS</name>
<evidence type="ECO:0000313" key="3">
    <source>
        <dbReference type="Proteomes" id="UP001190002"/>
    </source>
</evidence>
<dbReference type="Proteomes" id="UP001190452">
    <property type="component" value="Unassembled WGS sequence"/>
</dbReference>
<evidence type="ECO:0000313" key="4">
    <source>
        <dbReference type="Proteomes" id="UP001190452"/>
    </source>
</evidence>
<proteinExistence type="predicted"/>
<evidence type="ECO:0008006" key="5">
    <source>
        <dbReference type="Google" id="ProtNLM"/>
    </source>
</evidence>
<protein>
    <recommendedName>
        <fullName evidence="5">DUF1488 domain-containing protein</fullName>
    </recommendedName>
</protein>
<dbReference type="Gene3D" id="3.30.160.140">
    <property type="entry name" value="Shew3726-like"/>
    <property type="match status" value="1"/>
</dbReference>
<dbReference type="InterPro" id="IPR009962">
    <property type="entry name" value="DUF1488"/>
</dbReference>
<dbReference type="InterPro" id="IPR036692">
    <property type="entry name" value="Shew3726-like_sf"/>
</dbReference>
<reference evidence="1 4" key="1">
    <citation type="submission" date="2023-07" db="EMBL/GenBank/DDBJ databases">
        <authorList>
            <person name="Peeters C."/>
        </authorList>
    </citation>
    <scope>NUCLEOTIDE SEQUENCE</scope>
    <source>
        <strain evidence="2 4">R-77569</strain>
        <strain evidence="1">R-77591</strain>
    </source>
</reference>
<gene>
    <name evidence="2" type="ORF">R77569_01950</name>
    <name evidence="1" type="ORF">R77591_01622</name>
</gene>
<dbReference type="Pfam" id="PF07369">
    <property type="entry name" value="DUF1488"/>
    <property type="match status" value="1"/>
</dbReference>
<evidence type="ECO:0000313" key="2">
    <source>
        <dbReference type="EMBL" id="CAJ0867144.1"/>
    </source>
</evidence>
<sequence>MKHIRFLPGEPTYCAAGPLLQCGASIDGSCASYAITAEALEDHFGARSCRSDDLLSAFRVHRSHIEEVARTLFEQTGAKDITLHSGHFRFAD</sequence>
<dbReference type="AlphaFoldDB" id="A0AAD2EHD3"/>
<evidence type="ECO:0000313" key="1">
    <source>
        <dbReference type="EMBL" id="CAJ0682013.1"/>
    </source>
</evidence>
<keyword evidence="4" id="KW-1185">Reference proteome</keyword>
<dbReference type="EMBL" id="CATVXE010000005">
    <property type="protein sequence ID" value="CAJ0682013.1"/>
    <property type="molecule type" value="Genomic_DNA"/>
</dbReference>
<dbReference type="EMBL" id="CAUDKV010000006">
    <property type="protein sequence ID" value="CAJ0867144.1"/>
    <property type="molecule type" value="Genomic_DNA"/>
</dbReference>
<accession>A0AAD2EHD3</accession>
<comment type="caution">
    <text evidence="1">The sequence shown here is derived from an EMBL/GenBank/DDBJ whole genome shotgun (WGS) entry which is preliminary data.</text>
</comment>